<dbReference type="Proteomes" id="UP001492541">
    <property type="component" value="Chromosome"/>
</dbReference>
<dbReference type="SFLD" id="SFLDG01067">
    <property type="entry name" value="SPASM/twitch_domain_containing"/>
    <property type="match status" value="1"/>
</dbReference>
<keyword evidence="2" id="KW-0004">4Fe-4S</keyword>
<evidence type="ECO:0000256" key="5">
    <source>
        <dbReference type="ARBA" id="ARBA00023004"/>
    </source>
</evidence>
<evidence type="ECO:0000313" key="8">
    <source>
        <dbReference type="EMBL" id="XAT63782.1"/>
    </source>
</evidence>
<accession>A0ABZ3H2W9</accession>
<dbReference type="CDD" id="cd01335">
    <property type="entry name" value="Radical_SAM"/>
    <property type="match status" value="1"/>
</dbReference>
<dbReference type="Gene3D" id="3.20.20.70">
    <property type="entry name" value="Aldolase class I"/>
    <property type="match status" value="1"/>
</dbReference>
<dbReference type="SFLD" id="SFLDS00029">
    <property type="entry name" value="Radical_SAM"/>
    <property type="match status" value="1"/>
</dbReference>
<dbReference type="InterPro" id="IPR007197">
    <property type="entry name" value="rSAM"/>
</dbReference>
<gene>
    <name evidence="8" type="ORF">LPQ35_11085</name>
</gene>
<keyword evidence="6" id="KW-0411">Iron-sulfur</keyword>
<dbReference type="InterPro" id="IPR058240">
    <property type="entry name" value="rSAM_sf"/>
</dbReference>
<organism evidence="8 9">
    <name type="scientific">Geoglobus acetivorans</name>
    <dbReference type="NCBI Taxonomy" id="565033"/>
    <lineage>
        <taxon>Archaea</taxon>
        <taxon>Methanobacteriati</taxon>
        <taxon>Methanobacteriota</taxon>
        <taxon>Archaeoglobi</taxon>
        <taxon>Archaeoglobales</taxon>
        <taxon>Archaeoglobaceae</taxon>
        <taxon>Geoglobus</taxon>
    </lineage>
</organism>
<protein>
    <submittedName>
        <fullName evidence="8">TIGR04084 family radical SAM/SPASM domain-containing protein</fullName>
    </submittedName>
</protein>
<dbReference type="SUPFAM" id="SSF102114">
    <property type="entry name" value="Radical SAM enzymes"/>
    <property type="match status" value="1"/>
</dbReference>
<dbReference type="PANTHER" id="PTHR43273">
    <property type="entry name" value="ANAEROBIC SULFATASE-MATURATING ENZYME HOMOLOG ASLB-RELATED"/>
    <property type="match status" value="1"/>
</dbReference>
<dbReference type="EMBL" id="CP087714">
    <property type="protein sequence ID" value="XAT63782.1"/>
    <property type="molecule type" value="Genomic_DNA"/>
</dbReference>
<keyword evidence="9" id="KW-1185">Reference proteome</keyword>
<dbReference type="PROSITE" id="PS01305">
    <property type="entry name" value="MOAA_NIFB_PQQE"/>
    <property type="match status" value="1"/>
</dbReference>
<proteinExistence type="predicted"/>
<dbReference type="RefSeq" id="WP_193806909.1">
    <property type="nucleotide sequence ID" value="NZ_CP087714.1"/>
</dbReference>
<feature type="domain" description="Radical SAM core" evidence="7">
    <location>
        <begin position="7"/>
        <end position="132"/>
    </location>
</feature>
<name>A0ABZ3H2W9_GEOAI</name>
<keyword evidence="3" id="KW-0949">S-adenosyl-L-methionine</keyword>
<dbReference type="Pfam" id="PF04055">
    <property type="entry name" value="Radical_SAM"/>
    <property type="match status" value="1"/>
</dbReference>
<evidence type="ECO:0000256" key="1">
    <source>
        <dbReference type="ARBA" id="ARBA00001966"/>
    </source>
</evidence>
<dbReference type="InterPro" id="IPR023819">
    <property type="entry name" value="Pep-mod_rSAM_AF0577"/>
</dbReference>
<evidence type="ECO:0000313" key="9">
    <source>
        <dbReference type="Proteomes" id="UP001492541"/>
    </source>
</evidence>
<dbReference type="NCBIfam" id="TIGR04084">
    <property type="entry name" value="rSAM_AF0577"/>
    <property type="match status" value="1"/>
</dbReference>
<keyword evidence="4" id="KW-0479">Metal-binding</keyword>
<dbReference type="SFLD" id="SFLDG01104">
    <property type="entry name" value="Uncharacterised_Radical_SAM_Su"/>
    <property type="match status" value="1"/>
</dbReference>
<keyword evidence="5" id="KW-0408">Iron</keyword>
<evidence type="ECO:0000256" key="3">
    <source>
        <dbReference type="ARBA" id="ARBA00022691"/>
    </source>
</evidence>
<dbReference type="GeneID" id="90450248"/>
<comment type="cofactor">
    <cofactor evidence="1">
        <name>[4Fe-4S] cluster</name>
        <dbReference type="ChEBI" id="CHEBI:49883"/>
    </cofactor>
</comment>
<evidence type="ECO:0000259" key="7">
    <source>
        <dbReference type="Pfam" id="PF04055"/>
    </source>
</evidence>
<sequence length="352" mass="39868">MLFIVMLTGRCNLNCIYCGGSIDENVMPRKITYDPEDLIDFLNSMNDISVAFYGGEPLLEMDLMKKLMDEVEARHFIIQTNGLLLDRLEKEYIERFSTILVSVDGIREVTDFYRGEVYKKVLENARKVSEYFSGELIARMAASQKTDIYRDVTHLLNLGIFTHVHWQIDAVWSAEGIWNDFSRWIEDYKSGISRLSEFFLQELEKGVVRGIVPFLGVLKALLFDDTPKPPCGSGTESFAITTDGRIVACPIAADLSWNHAGDIYSGIARTVKPVEPCPSCEHYGVCGGRCLFTNRERLWGDSGFRLLCDATIHLIEEMKSVREGAISLAEKGIIELEDLNYPKYNNTTEIIP</sequence>
<evidence type="ECO:0000256" key="4">
    <source>
        <dbReference type="ARBA" id="ARBA00022723"/>
    </source>
</evidence>
<dbReference type="InterPro" id="IPR023867">
    <property type="entry name" value="Sulphatase_maturase_rSAM"/>
</dbReference>
<evidence type="ECO:0000256" key="2">
    <source>
        <dbReference type="ARBA" id="ARBA00022485"/>
    </source>
</evidence>
<dbReference type="PANTHER" id="PTHR43273:SF2">
    <property type="entry name" value="RADICAL SAM CORE DOMAIN-CONTAINING PROTEIN"/>
    <property type="match status" value="1"/>
</dbReference>
<evidence type="ECO:0000256" key="6">
    <source>
        <dbReference type="ARBA" id="ARBA00023014"/>
    </source>
</evidence>
<dbReference type="InterPro" id="IPR000385">
    <property type="entry name" value="MoaA_NifB_PqqE_Fe-S-bd_CS"/>
</dbReference>
<dbReference type="InterPro" id="IPR013785">
    <property type="entry name" value="Aldolase_TIM"/>
</dbReference>
<reference evidence="8 9" key="1">
    <citation type="submission" date="2021-11" db="EMBL/GenBank/DDBJ databases">
        <title>Whole genome of Geoglobus acetivorans.</title>
        <authorList>
            <person name="Liu D."/>
        </authorList>
    </citation>
    <scope>NUCLEOTIDE SEQUENCE [LARGE SCALE GENOMIC DNA]</scope>
    <source>
        <strain evidence="8 9">SBH6</strain>
    </source>
</reference>